<evidence type="ECO:0000313" key="3">
    <source>
        <dbReference type="Proteomes" id="UP000235616"/>
    </source>
</evidence>
<organism evidence="2 3">
    <name type="scientific">Trinickia dabaoshanensis</name>
    <dbReference type="NCBI Taxonomy" id="564714"/>
    <lineage>
        <taxon>Bacteria</taxon>
        <taxon>Pseudomonadati</taxon>
        <taxon>Pseudomonadota</taxon>
        <taxon>Betaproteobacteria</taxon>
        <taxon>Burkholderiales</taxon>
        <taxon>Burkholderiaceae</taxon>
        <taxon>Trinickia</taxon>
    </lineage>
</organism>
<dbReference type="OrthoDB" id="8776491at2"/>
<dbReference type="InterPro" id="IPR029068">
    <property type="entry name" value="Glyas_Bleomycin-R_OHBP_Dase"/>
</dbReference>
<dbReference type="RefSeq" id="WP_102643853.1">
    <property type="nucleotide sequence ID" value="NZ_PNYA01000002.1"/>
</dbReference>
<dbReference type="SUPFAM" id="SSF54593">
    <property type="entry name" value="Glyoxalase/Bleomycin resistance protein/Dihydroxybiphenyl dioxygenase"/>
    <property type="match status" value="1"/>
</dbReference>
<dbReference type="PROSITE" id="PS51819">
    <property type="entry name" value="VOC"/>
    <property type="match status" value="1"/>
</dbReference>
<protein>
    <submittedName>
        <fullName evidence="2">Glyoxalase</fullName>
    </submittedName>
</protein>
<feature type="domain" description="VOC" evidence="1">
    <location>
        <begin position="10"/>
        <end position="130"/>
    </location>
</feature>
<dbReference type="PANTHER" id="PTHR33993">
    <property type="entry name" value="GLYOXALASE-RELATED"/>
    <property type="match status" value="1"/>
</dbReference>
<accession>A0A2N7W171</accession>
<dbReference type="AlphaFoldDB" id="A0A2N7W171"/>
<dbReference type="Proteomes" id="UP000235616">
    <property type="component" value="Unassembled WGS sequence"/>
</dbReference>
<reference evidence="2 3" key="1">
    <citation type="submission" date="2018-01" db="EMBL/GenBank/DDBJ databases">
        <title>Whole genome analyses suggest that Burkholderia sensu lato contains two further novel genera in the rhizoxinica-symbiotica group Mycetohabitans gen. nov., and Trinickia gen. nov.: implications for the evolution of diazotrophy and nodulation in the Burkholderiaceae.</title>
        <authorList>
            <person name="Estrada-de los Santos P."/>
            <person name="Palmer M."/>
            <person name="Chavez-Ramirez B."/>
            <person name="Beukes C."/>
            <person name="Steenkamp E.T."/>
            <person name="Hirsch A.M."/>
            <person name="Manyaka P."/>
            <person name="Maluk M."/>
            <person name="Lafos M."/>
            <person name="Crook M."/>
            <person name="Gross E."/>
            <person name="Simon M.F."/>
            <person name="Bueno dos Reis Junior F."/>
            <person name="Poole P.S."/>
            <person name="Venter S.N."/>
            <person name="James E.K."/>
        </authorList>
    </citation>
    <scope>NUCLEOTIDE SEQUENCE [LARGE SCALE GENOMIC DNA]</scope>
    <source>
        <strain evidence="2 3">GIMN1.004</strain>
    </source>
</reference>
<name>A0A2N7W171_9BURK</name>
<gene>
    <name evidence="2" type="ORF">C0Z18_02865</name>
</gene>
<dbReference type="Gene3D" id="3.10.180.10">
    <property type="entry name" value="2,3-Dihydroxybiphenyl 1,2-Dioxygenase, domain 1"/>
    <property type="match status" value="1"/>
</dbReference>
<dbReference type="InterPro" id="IPR052164">
    <property type="entry name" value="Anthracycline_SecMetBiosynth"/>
</dbReference>
<dbReference type="EMBL" id="PNYA01000002">
    <property type="protein sequence ID" value="PMS23164.1"/>
    <property type="molecule type" value="Genomic_DNA"/>
</dbReference>
<dbReference type="InterPro" id="IPR004360">
    <property type="entry name" value="Glyas_Fos-R_dOase_dom"/>
</dbReference>
<dbReference type="InterPro" id="IPR037523">
    <property type="entry name" value="VOC_core"/>
</dbReference>
<dbReference type="CDD" id="cd07247">
    <property type="entry name" value="SgaA_N_like"/>
    <property type="match status" value="1"/>
</dbReference>
<sequence length="133" mass="14527">MTATATANRTLSWFEIPAINFERAVRFYEAALDQPMRRELFGGVPMAVFASDEDATGGAIIHNPRELRPSVTGDGVTIYLTAEPTLQATLDRVTPAGGKIDGSIVELPNDIGYIAFFIDPEGNRIGLHSRHLR</sequence>
<evidence type="ECO:0000313" key="2">
    <source>
        <dbReference type="EMBL" id="PMS23164.1"/>
    </source>
</evidence>
<evidence type="ECO:0000259" key="1">
    <source>
        <dbReference type="PROSITE" id="PS51819"/>
    </source>
</evidence>
<proteinExistence type="predicted"/>
<dbReference type="PANTHER" id="PTHR33993:SF2">
    <property type="entry name" value="VOC DOMAIN-CONTAINING PROTEIN"/>
    <property type="match status" value="1"/>
</dbReference>
<comment type="caution">
    <text evidence="2">The sequence shown here is derived from an EMBL/GenBank/DDBJ whole genome shotgun (WGS) entry which is preliminary data.</text>
</comment>
<keyword evidence="3" id="KW-1185">Reference proteome</keyword>
<dbReference type="Pfam" id="PF00903">
    <property type="entry name" value="Glyoxalase"/>
    <property type="match status" value="1"/>
</dbReference>